<accession>A0ABR9T839</accession>
<organism evidence="1 2">
    <name type="scientific">Sphingobacterium pedocola</name>
    <dbReference type="NCBI Taxonomy" id="2082722"/>
    <lineage>
        <taxon>Bacteria</taxon>
        <taxon>Pseudomonadati</taxon>
        <taxon>Bacteroidota</taxon>
        <taxon>Sphingobacteriia</taxon>
        <taxon>Sphingobacteriales</taxon>
        <taxon>Sphingobacteriaceae</taxon>
        <taxon>Sphingobacterium</taxon>
    </lineage>
</organism>
<comment type="caution">
    <text evidence="1">The sequence shown here is derived from an EMBL/GenBank/DDBJ whole genome shotgun (WGS) entry which is preliminary data.</text>
</comment>
<proteinExistence type="predicted"/>
<dbReference type="RefSeq" id="WP_196939470.1">
    <property type="nucleotide sequence ID" value="NZ_MU158690.1"/>
</dbReference>
<reference evidence="1 2" key="1">
    <citation type="submission" date="2018-02" db="EMBL/GenBank/DDBJ databases">
        <title>Sphingobacterium KA21.</title>
        <authorList>
            <person name="Vasarhelyi B.M."/>
            <person name="Deshmukh S."/>
            <person name="Balint B."/>
            <person name="Kukolya J."/>
        </authorList>
    </citation>
    <scope>NUCLEOTIDE SEQUENCE [LARGE SCALE GENOMIC DNA]</scope>
    <source>
        <strain evidence="1 2">Ka21</strain>
    </source>
</reference>
<sequence>MNREHWKAAATYLLKGAFSYVKTLDDPMLFPKQSGKSYPRDGKHTATEMLEGLCRTLFIAAPLIKEDPELRINNIHVATYYQRRLHPEAEKSVVLNAKGTVSKDNRVFATLMLWKKSGPMLTYCHRKVSSSKE</sequence>
<name>A0ABR9T839_9SPHI</name>
<protein>
    <recommendedName>
        <fullName evidence="3">DUF4440 domain-containing protein</fullName>
    </recommendedName>
</protein>
<dbReference type="Proteomes" id="UP000618319">
    <property type="component" value="Unassembled WGS sequence"/>
</dbReference>
<keyword evidence="2" id="KW-1185">Reference proteome</keyword>
<dbReference type="EMBL" id="PSKQ01000021">
    <property type="protein sequence ID" value="MBE8721516.1"/>
    <property type="molecule type" value="Genomic_DNA"/>
</dbReference>
<evidence type="ECO:0008006" key="3">
    <source>
        <dbReference type="Google" id="ProtNLM"/>
    </source>
</evidence>
<evidence type="ECO:0000313" key="1">
    <source>
        <dbReference type="EMBL" id="MBE8721516.1"/>
    </source>
</evidence>
<gene>
    <name evidence="1" type="ORF">C4F40_12365</name>
</gene>
<evidence type="ECO:0000313" key="2">
    <source>
        <dbReference type="Proteomes" id="UP000618319"/>
    </source>
</evidence>